<evidence type="ECO:0000313" key="3">
    <source>
        <dbReference type="EMBL" id="GGL20964.1"/>
    </source>
</evidence>
<dbReference type="InterPro" id="IPR005545">
    <property type="entry name" value="YCII"/>
</dbReference>
<accession>A0A917VWD3</accession>
<comment type="caution">
    <text evidence="3">The sequence shown here is derived from an EMBL/GenBank/DDBJ whole genome shotgun (WGS) entry which is preliminary data.</text>
</comment>
<dbReference type="AlphaFoldDB" id="A0A917VWD3"/>
<keyword evidence="4" id="KW-1185">Reference proteome</keyword>
<dbReference type="InterPro" id="IPR011008">
    <property type="entry name" value="Dimeric_a/b-barrel"/>
</dbReference>
<evidence type="ECO:0000313" key="4">
    <source>
        <dbReference type="Proteomes" id="UP000645217"/>
    </source>
</evidence>
<dbReference type="Pfam" id="PF03795">
    <property type="entry name" value="YCII"/>
    <property type="match status" value="1"/>
</dbReference>
<protein>
    <recommendedName>
        <fullName evidence="2">YCII-related domain-containing protein</fullName>
    </recommendedName>
</protein>
<dbReference type="Gene3D" id="3.30.70.1060">
    <property type="entry name" value="Dimeric alpha+beta barrel"/>
    <property type="match status" value="1"/>
</dbReference>
<dbReference type="SUPFAM" id="SSF54909">
    <property type="entry name" value="Dimeric alpha+beta barrel"/>
    <property type="match status" value="1"/>
</dbReference>
<dbReference type="Proteomes" id="UP000645217">
    <property type="component" value="Unassembled WGS sequence"/>
</dbReference>
<organism evidence="3 4">
    <name type="scientific">Sphaerisporangium melleum</name>
    <dbReference type="NCBI Taxonomy" id="321316"/>
    <lineage>
        <taxon>Bacteria</taxon>
        <taxon>Bacillati</taxon>
        <taxon>Actinomycetota</taxon>
        <taxon>Actinomycetes</taxon>
        <taxon>Streptosporangiales</taxon>
        <taxon>Streptosporangiaceae</taxon>
        <taxon>Sphaerisporangium</taxon>
    </lineage>
</organism>
<proteinExistence type="inferred from homology"/>
<dbReference type="PANTHER" id="PTHR37828">
    <property type="entry name" value="GSR2449 PROTEIN"/>
    <property type="match status" value="1"/>
</dbReference>
<comment type="similarity">
    <text evidence="1">Belongs to the YciI family.</text>
</comment>
<evidence type="ECO:0000256" key="1">
    <source>
        <dbReference type="ARBA" id="ARBA00007689"/>
    </source>
</evidence>
<name>A0A917VWD3_9ACTN</name>
<dbReference type="EMBL" id="BMNT01000075">
    <property type="protein sequence ID" value="GGL20964.1"/>
    <property type="molecule type" value="Genomic_DNA"/>
</dbReference>
<dbReference type="PANTHER" id="PTHR37828:SF1">
    <property type="entry name" value="YCII-RELATED DOMAIN-CONTAINING PROTEIN"/>
    <property type="match status" value="1"/>
</dbReference>
<feature type="domain" description="YCII-related" evidence="2">
    <location>
        <begin position="1"/>
        <end position="82"/>
    </location>
</feature>
<gene>
    <name evidence="3" type="ORF">GCM10007964_73650</name>
</gene>
<sequence length="105" mass="11258">MLHVLLLQYTTSEREAGPYVAAHVEFLERHHRDGTFLLSGQTVPSALGGAIVARGVDRVAAERIAAEDPFVVAGVAKYTVTTIDVGRVHPALAAVLQVEQSRVRG</sequence>
<reference evidence="3" key="1">
    <citation type="journal article" date="2014" name="Int. J. Syst. Evol. Microbiol.">
        <title>Complete genome sequence of Corynebacterium casei LMG S-19264T (=DSM 44701T), isolated from a smear-ripened cheese.</title>
        <authorList>
            <consortium name="US DOE Joint Genome Institute (JGI-PGF)"/>
            <person name="Walter F."/>
            <person name="Albersmeier A."/>
            <person name="Kalinowski J."/>
            <person name="Ruckert C."/>
        </authorList>
    </citation>
    <scope>NUCLEOTIDE SEQUENCE</scope>
    <source>
        <strain evidence="3">JCM 13064</strain>
    </source>
</reference>
<dbReference type="RefSeq" id="WP_189167727.1">
    <property type="nucleotide sequence ID" value="NZ_BMNT01000075.1"/>
</dbReference>
<reference evidence="3" key="2">
    <citation type="submission" date="2020-09" db="EMBL/GenBank/DDBJ databases">
        <authorList>
            <person name="Sun Q."/>
            <person name="Ohkuma M."/>
        </authorList>
    </citation>
    <scope>NUCLEOTIDE SEQUENCE</scope>
    <source>
        <strain evidence="3">JCM 13064</strain>
    </source>
</reference>
<evidence type="ECO:0000259" key="2">
    <source>
        <dbReference type="Pfam" id="PF03795"/>
    </source>
</evidence>